<gene>
    <name evidence="1" type="ORF">ATO3_06515</name>
</gene>
<accession>A0A225NMT2</accession>
<dbReference type="AlphaFoldDB" id="A0A225NMT2"/>
<protein>
    <submittedName>
        <fullName evidence="1">Uncharacterized protein</fullName>
    </submittedName>
</protein>
<comment type="caution">
    <text evidence="1">The sequence shown here is derived from an EMBL/GenBank/DDBJ whole genome shotgun (WGS) entry which is preliminary data.</text>
</comment>
<organism evidence="1 2">
    <name type="scientific">Marinibacterium profundimaris</name>
    <dbReference type="NCBI Taxonomy" id="1679460"/>
    <lineage>
        <taxon>Bacteria</taxon>
        <taxon>Pseudomonadati</taxon>
        <taxon>Pseudomonadota</taxon>
        <taxon>Alphaproteobacteria</taxon>
        <taxon>Rhodobacterales</taxon>
        <taxon>Paracoccaceae</taxon>
        <taxon>Marinibacterium</taxon>
    </lineage>
</organism>
<proteinExistence type="predicted"/>
<sequence length="63" mass="6148">MSSPDSVAGTRGAAIAGARLAVQRCADVDPIAEGIGNDDGAQAMILAGQPTEDAQPGFGSSTC</sequence>
<reference evidence="1 2" key="1">
    <citation type="submission" date="2013-04" db="EMBL/GenBank/DDBJ databases">
        <title>Oceanicola sp. 22II1-22F33 Genome Sequencing.</title>
        <authorList>
            <person name="Lai Q."/>
            <person name="Li G."/>
            <person name="Shao Z."/>
        </authorList>
    </citation>
    <scope>NUCLEOTIDE SEQUENCE [LARGE SCALE GENOMIC DNA]</scope>
    <source>
        <strain evidence="1 2">22II1-22F33</strain>
    </source>
</reference>
<evidence type="ECO:0000313" key="2">
    <source>
        <dbReference type="Proteomes" id="UP000215377"/>
    </source>
</evidence>
<dbReference type="Proteomes" id="UP000215377">
    <property type="component" value="Unassembled WGS sequence"/>
</dbReference>
<evidence type="ECO:0000313" key="1">
    <source>
        <dbReference type="EMBL" id="OWU75834.1"/>
    </source>
</evidence>
<dbReference type="EMBL" id="AQQR01000002">
    <property type="protein sequence ID" value="OWU75834.1"/>
    <property type="molecule type" value="Genomic_DNA"/>
</dbReference>
<name>A0A225NMT2_9RHOB</name>
<keyword evidence="2" id="KW-1185">Reference proteome</keyword>